<dbReference type="PANTHER" id="PTHR24412:SF272">
    <property type="entry name" value="KELCH-LIKE PROTEIN DIABLO"/>
    <property type="match status" value="1"/>
</dbReference>
<evidence type="ECO:0000313" key="3">
    <source>
        <dbReference type="EMBL" id="CAH1796775.1"/>
    </source>
</evidence>
<dbReference type="Gene3D" id="3.30.710.10">
    <property type="entry name" value="Potassium Channel Kv1.1, Chain A"/>
    <property type="match status" value="1"/>
</dbReference>
<dbReference type="CDD" id="cd14733">
    <property type="entry name" value="BACK"/>
    <property type="match status" value="1"/>
</dbReference>
<dbReference type="InterPro" id="IPR011705">
    <property type="entry name" value="BACK"/>
</dbReference>
<dbReference type="SUPFAM" id="SSF54695">
    <property type="entry name" value="POZ domain"/>
    <property type="match status" value="1"/>
</dbReference>
<evidence type="ECO:0000313" key="4">
    <source>
        <dbReference type="Proteomes" id="UP000749559"/>
    </source>
</evidence>
<dbReference type="AlphaFoldDB" id="A0A8J1XTX4"/>
<dbReference type="Gene3D" id="1.25.40.420">
    <property type="match status" value="1"/>
</dbReference>
<dbReference type="SMART" id="SM00225">
    <property type="entry name" value="BTB"/>
    <property type="match status" value="1"/>
</dbReference>
<protein>
    <submittedName>
        <fullName evidence="3">Uncharacterized protein</fullName>
    </submittedName>
</protein>
<keyword evidence="2" id="KW-0677">Repeat</keyword>
<keyword evidence="4" id="KW-1185">Reference proteome</keyword>
<evidence type="ECO:0000256" key="1">
    <source>
        <dbReference type="ARBA" id="ARBA00022441"/>
    </source>
</evidence>
<evidence type="ECO:0000256" key="2">
    <source>
        <dbReference type="ARBA" id="ARBA00022737"/>
    </source>
</evidence>
<comment type="caution">
    <text evidence="3">The sequence shown here is derived from an EMBL/GenBank/DDBJ whole genome shotgun (WGS) entry which is preliminary data.</text>
</comment>
<dbReference type="InterPro" id="IPR000210">
    <property type="entry name" value="BTB/POZ_dom"/>
</dbReference>
<dbReference type="PANTHER" id="PTHR24412">
    <property type="entry name" value="KELCH PROTEIN"/>
    <property type="match status" value="1"/>
</dbReference>
<proteinExistence type="predicted"/>
<gene>
    <name evidence="3" type="ORF">OFUS_LOCUS21151</name>
</gene>
<dbReference type="Pfam" id="PF07707">
    <property type="entry name" value="BACK"/>
    <property type="match status" value="1"/>
</dbReference>
<dbReference type="Proteomes" id="UP000749559">
    <property type="component" value="Unassembled WGS sequence"/>
</dbReference>
<name>A0A8J1XTX4_OWEFU</name>
<dbReference type="EMBL" id="CAIIXF020000010">
    <property type="protein sequence ID" value="CAH1796775.1"/>
    <property type="molecule type" value="Genomic_DNA"/>
</dbReference>
<dbReference type="OrthoDB" id="6056451at2759"/>
<dbReference type="CDD" id="cd18186">
    <property type="entry name" value="BTB_POZ_ZBTB_KLHL-like"/>
    <property type="match status" value="1"/>
</dbReference>
<organism evidence="3 4">
    <name type="scientific">Owenia fusiformis</name>
    <name type="common">Polychaete worm</name>
    <dbReference type="NCBI Taxonomy" id="6347"/>
    <lineage>
        <taxon>Eukaryota</taxon>
        <taxon>Metazoa</taxon>
        <taxon>Spiralia</taxon>
        <taxon>Lophotrochozoa</taxon>
        <taxon>Annelida</taxon>
        <taxon>Polychaeta</taxon>
        <taxon>Sedentaria</taxon>
        <taxon>Canalipalpata</taxon>
        <taxon>Sabellida</taxon>
        <taxon>Oweniida</taxon>
        <taxon>Oweniidae</taxon>
        <taxon>Owenia</taxon>
    </lineage>
</organism>
<reference evidence="3" key="1">
    <citation type="submission" date="2022-03" db="EMBL/GenBank/DDBJ databases">
        <authorList>
            <person name="Martin C."/>
        </authorList>
    </citation>
    <scope>NUCLEOTIDE SEQUENCE</scope>
</reference>
<dbReference type="Pfam" id="PF00651">
    <property type="entry name" value="BTB"/>
    <property type="match status" value="1"/>
</dbReference>
<dbReference type="PROSITE" id="PS50097">
    <property type="entry name" value="BTB"/>
    <property type="match status" value="1"/>
</dbReference>
<sequence length="741" mass="84043">MIILGSCNCRLTLQGLLKYLTMAQHRINNPATVEFSIKNLQEQSVDLAIALNKQRKSNTKLCDVLLQVGTETIAVHSCVLVAKCPYFEAMLTGNFAEANPAQDTVGAKVLDMSQSVHEISSLREIVDFMYTGKMIISADQVEDIISLASLLLLFDVQKFCAQYLLLNLTLLNCLNIYALAELYDLKELEFLAKTLITSRFHDIIINGTEILDVPVEFLSKIISDQSFVEHCTTYQLINLVVRWANKSIDERRTEVNRLLSMFEWRSMTKEQRDIILAEKTIDPDIINNKMPEDNVEVVQREVHECFTLGVERYPFSQTKVLYVYDMCCNRWMKKEILFSQNEYPNKLRTYDCSFNVIGIVGERLLCSPKYNESSIPSATRFMPRPSVDYDSDFNSFHSDSGCKMFVCGGVLFHCDEQETELYSSYDSDVESQSRDEQWGKKFYFKLYNPESTSWEEPIPMDPYDSDTFYKYAVIDSPGNPTILIVKGTFDKKQIELLDSLLITSYNVTTRVVSCLTQIKRTESSSTEDKEILRTFARGSEELKLKHNNGFLLPPKIFEFGAPNLQSGFAYHYNIAENKWVKHQKMSTGSVCKKHSKVRDSLSWLQRSDWMSVNGCTVNNISGSTIGLTLGFNSLIGNFCKFDPTDSDHCCQSLPLLPPCKLGRSGLGNMTAVVPMTQHILDTFENFAASIEDEECGANVFLGCTLSGFSEKYAFKTPEYVTPIASSPTSYNFPHVGLYSDV</sequence>
<keyword evidence="1" id="KW-0880">Kelch repeat</keyword>
<accession>A0A8J1XTX4</accession>
<dbReference type="SMART" id="SM00875">
    <property type="entry name" value="BACK"/>
    <property type="match status" value="1"/>
</dbReference>
<dbReference type="InterPro" id="IPR011333">
    <property type="entry name" value="SKP1/BTB/POZ_sf"/>
</dbReference>